<dbReference type="OrthoDB" id="10418119at2759"/>
<keyword evidence="2" id="KW-1185">Reference proteome</keyword>
<dbReference type="EMBL" id="JAGYWB010000017">
    <property type="protein sequence ID" value="KAI0493750.1"/>
    <property type="molecule type" value="Genomic_DNA"/>
</dbReference>
<sequence length="102" mass="11460">MDLLDSHHFPAMAHATACVSAPASRSLDRLWWNIISEPGPSAPHIPVSLMETPEEIIPFDKDFTEPAAVEWNLCLVGYSVGKRPYYEALKETALRIWKLKAL</sequence>
<dbReference type="Proteomes" id="UP000829196">
    <property type="component" value="Unassembled WGS sequence"/>
</dbReference>
<evidence type="ECO:0000313" key="2">
    <source>
        <dbReference type="Proteomes" id="UP000829196"/>
    </source>
</evidence>
<evidence type="ECO:0000313" key="1">
    <source>
        <dbReference type="EMBL" id="KAI0493750.1"/>
    </source>
</evidence>
<name>A0A8T3AC62_DENNO</name>
<reference evidence="1" key="1">
    <citation type="journal article" date="2022" name="Front. Genet.">
        <title>Chromosome-Scale Assembly of the Dendrobium nobile Genome Provides Insights Into the Molecular Mechanism of the Biosynthesis of the Medicinal Active Ingredient of Dendrobium.</title>
        <authorList>
            <person name="Xu Q."/>
            <person name="Niu S.-C."/>
            <person name="Li K.-L."/>
            <person name="Zheng P.-J."/>
            <person name="Zhang X.-J."/>
            <person name="Jia Y."/>
            <person name="Liu Y."/>
            <person name="Niu Y.-X."/>
            <person name="Yu L.-H."/>
            <person name="Chen D.-F."/>
            <person name="Zhang G.-Q."/>
        </authorList>
    </citation>
    <scope>NUCLEOTIDE SEQUENCE</scope>
    <source>
        <tissue evidence="1">Leaf</tissue>
    </source>
</reference>
<gene>
    <name evidence="1" type="ORF">KFK09_023875</name>
</gene>
<protein>
    <submittedName>
        <fullName evidence="1">Uncharacterized protein</fullName>
    </submittedName>
</protein>
<accession>A0A8T3AC62</accession>
<proteinExistence type="predicted"/>
<comment type="caution">
    <text evidence="1">The sequence shown here is derived from an EMBL/GenBank/DDBJ whole genome shotgun (WGS) entry which is preliminary data.</text>
</comment>
<dbReference type="AlphaFoldDB" id="A0A8T3AC62"/>
<organism evidence="1 2">
    <name type="scientific">Dendrobium nobile</name>
    <name type="common">Orchid</name>
    <dbReference type="NCBI Taxonomy" id="94219"/>
    <lineage>
        <taxon>Eukaryota</taxon>
        <taxon>Viridiplantae</taxon>
        <taxon>Streptophyta</taxon>
        <taxon>Embryophyta</taxon>
        <taxon>Tracheophyta</taxon>
        <taxon>Spermatophyta</taxon>
        <taxon>Magnoliopsida</taxon>
        <taxon>Liliopsida</taxon>
        <taxon>Asparagales</taxon>
        <taxon>Orchidaceae</taxon>
        <taxon>Epidendroideae</taxon>
        <taxon>Malaxideae</taxon>
        <taxon>Dendrobiinae</taxon>
        <taxon>Dendrobium</taxon>
    </lineage>
</organism>